<dbReference type="EMBL" id="CP031733">
    <property type="protein sequence ID" value="AXQ79530.1"/>
    <property type="molecule type" value="Genomic_DNA"/>
</dbReference>
<dbReference type="EMBL" id="QVQY01000045">
    <property type="protein sequence ID" value="RFU50106.1"/>
    <property type="molecule type" value="Genomic_DNA"/>
</dbReference>
<evidence type="ECO:0000313" key="4">
    <source>
        <dbReference type="Proteomes" id="UP000246115"/>
    </source>
</evidence>
<reference evidence="1" key="4">
    <citation type="journal article" date="2019" name="Int. J. Syst. Evol. Microbiol.">
        <title>Streptococcus chenjunshii sp. nov. isolated from feces of Tibetan antelopes.</title>
        <authorList>
            <person name="Tian Z."/>
            <person name="Lu S."/>
            <person name="Jin D."/>
            <person name="Yang J."/>
            <person name="Pu J."/>
            <person name="Lai X.H."/>
            <person name="Bai X.N."/>
            <person name="Wu X.M."/>
            <person name="Li J."/>
            <person name="Wang S."/>
            <person name="Xu J."/>
        </authorList>
    </citation>
    <scope>NUCLEOTIDE SEQUENCE</scope>
    <source>
        <strain evidence="1">Z15</strain>
    </source>
</reference>
<protein>
    <recommendedName>
        <fullName evidence="7">LXG domain-containing protein</fullName>
    </recommendedName>
</protein>
<dbReference type="OrthoDB" id="2218681at2"/>
<dbReference type="RefSeq" id="WP_116879077.1">
    <property type="nucleotide sequence ID" value="NZ_CP031733.1"/>
</dbReference>
<dbReference type="EMBL" id="QVQZ01000046">
    <property type="protein sequence ID" value="RFU52258.1"/>
    <property type="molecule type" value="Genomic_DNA"/>
</dbReference>
<name>A0A372KL00_9STRE</name>
<dbReference type="Proteomes" id="UP000246115">
    <property type="component" value="Chromosome"/>
</dbReference>
<keyword evidence="6" id="KW-1185">Reference proteome</keyword>
<reference evidence="2 6" key="1">
    <citation type="submission" date="2018-08" db="EMBL/GenBank/DDBJ databases">
        <title>Draft genome of Streptococcus sp .nov. Z2.</title>
        <authorList>
            <person name="Tian Z."/>
        </authorList>
    </citation>
    <scope>NUCLEOTIDE SEQUENCE [LARGE SCALE GENOMIC DNA]</scope>
    <source>
        <strain evidence="2 6">Z2</strain>
    </source>
</reference>
<sequence length="87" mass="8833">MGIKMSLGSSETQASTVSAAMSNRTSAYEGLVSALETFIGASDLQGQAYSSAKNYASAVLIPLVEGAKLLSQALADEVLSFLLTAGA</sequence>
<accession>A0A346NET5</accession>
<accession>A0A372KL00</accession>
<reference evidence="4" key="3">
    <citation type="submission" date="2018-08" db="EMBL/GenBank/DDBJ databases">
        <title>Streptococcus chenjunshii sp. nov., isolated from stools sample of the Tibetan antelope in the Qinghai-Tibet plateau, China.</title>
        <authorList>
            <person name="Tian Z."/>
        </authorList>
    </citation>
    <scope>NUCLEOTIDE SEQUENCE [LARGE SCALE GENOMIC DNA]</scope>
    <source>
        <strain evidence="4">Z15</strain>
    </source>
</reference>
<evidence type="ECO:0000313" key="3">
    <source>
        <dbReference type="EMBL" id="RFU52258.1"/>
    </source>
</evidence>
<evidence type="ECO:0000313" key="5">
    <source>
        <dbReference type="Proteomes" id="UP000262901"/>
    </source>
</evidence>
<proteinExistence type="predicted"/>
<evidence type="ECO:0000313" key="2">
    <source>
        <dbReference type="EMBL" id="RFU50106.1"/>
    </source>
</evidence>
<evidence type="ECO:0008006" key="7">
    <source>
        <dbReference type="Google" id="ProtNLM"/>
    </source>
</evidence>
<organism evidence="3 5">
    <name type="scientific">Streptococcus chenjunshii</name>
    <dbReference type="NCBI Taxonomy" id="2173853"/>
    <lineage>
        <taxon>Bacteria</taxon>
        <taxon>Bacillati</taxon>
        <taxon>Bacillota</taxon>
        <taxon>Bacilli</taxon>
        <taxon>Lactobacillales</taxon>
        <taxon>Streptococcaceae</taxon>
        <taxon>Streptococcus</taxon>
    </lineage>
</organism>
<evidence type="ECO:0000313" key="6">
    <source>
        <dbReference type="Proteomes" id="UP000264056"/>
    </source>
</evidence>
<dbReference type="KEGG" id="schj:DDV21_010890"/>
<evidence type="ECO:0000313" key="1">
    <source>
        <dbReference type="EMBL" id="AXQ79530.1"/>
    </source>
</evidence>
<dbReference type="AlphaFoldDB" id="A0A372KL00"/>
<gene>
    <name evidence="1" type="ORF">DDV21_010890</name>
    <name evidence="2" type="ORF">DDV22_10395</name>
    <name evidence="3" type="ORF">DDV23_10620</name>
</gene>
<reference evidence="3 5" key="2">
    <citation type="submission" date="2018-08" db="EMBL/GenBank/DDBJ databases">
        <title>Draft genome of Streptococcus sp. nov. Z1.</title>
        <authorList>
            <person name="Tian Z."/>
        </authorList>
    </citation>
    <scope>NUCLEOTIDE SEQUENCE [LARGE SCALE GENOMIC DNA]</scope>
    <source>
        <strain evidence="3">Z1</strain>
        <strain evidence="5">Z1(2018)</strain>
    </source>
</reference>
<dbReference type="Proteomes" id="UP000262901">
    <property type="component" value="Unassembled WGS sequence"/>
</dbReference>
<dbReference type="Proteomes" id="UP000264056">
    <property type="component" value="Unassembled WGS sequence"/>
</dbReference>